<proteinExistence type="predicted"/>
<evidence type="ECO:0000256" key="6">
    <source>
        <dbReference type="ARBA" id="ARBA00022989"/>
    </source>
</evidence>
<dbReference type="GO" id="GO:0005886">
    <property type="term" value="C:plasma membrane"/>
    <property type="evidence" value="ECO:0007669"/>
    <property type="project" value="UniProtKB-SubCell"/>
</dbReference>
<sequence>MTRNTPLHLFPWLRWLEARGPYAWGAWFYGGFWGIVGGYIGFLNVYFVRSGFSEVAVGVLNALPPLMMLVLTPPVAAWADRRARRVGVVFWALLGMGISLLVMFWVNDRVGLVAAFVGLSLSYSLVLPLSDGLIARLAAHHGLEYGRMRSWGSLSFAVCAALFGGLWGWVGYEPMFWITGTLLILLAPSVLVLEETHPPPPGERFRLSHLLRDRGLGVVLLVSLFFGLGLGFTDPFVGVSMERLGGSPFLIGLLYLCIALPELPTMQLEGTLARRLGNAPTLMLGCAVFVLGYTLLALVRAPLPMLWVAPLVGVGYGLLFVGTVRLVDARVTPERISTVQSIRHALAFGITPLLAGPIGGAAYQHFGQQFYGLTALCMGAALIVTLLGRKELERPAPQPT</sequence>
<feature type="transmembrane region" description="Helical" evidence="8">
    <location>
        <begin position="214"/>
        <end position="232"/>
    </location>
</feature>
<keyword evidence="3" id="KW-1003">Cell membrane</keyword>
<feature type="transmembrane region" description="Helical" evidence="8">
    <location>
        <begin position="175"/>
        <end position="193"/>
    </location>
</feature>
<feature type="transmembrane region" description="Helical" evidence="8">
    <location>
        <begin position="305"/>
        <end position="324"/>
    </location>
</feature>
<dbReference type="PANTHER" id="PTHR23522">
    <property type="entry name" value="BLL5896 PROTEIN"/>
    <property type="match status" value="1"/>
</dbReference>
<evidence type="ECO:0000313" key="10">
    <source>
        <dbReference type="EMBL" id="RIH93272.1"/>
    </source>
</evidence>
<dbReference type="Pfam" id="PF12832">
    <property type="entry name" value="MFS_1_like"/>
    <property type="match status" value="1"/>
</dbReference>
<evidence type="ECO:0000313" key="11">
    <source>
        <dbReference type="Proteomes" id="UP000266178"/>
    </source>
</evidence>
<dbReference type="SUPFAM" id="SSF103473">
    <property type="entry name" value="MFS general substrate transporter"/>
    <property type="match status" value="1"/>
</dbReference>
<dbReference type="PROSITE" id="PS50850">
    <property type="entry name" value="MFS"/>
    <property type="match status" value="1"/>
</dbReference>
<feature type="transmembrane region" description="Helical" evidence="8">
    <location>
        <begin position="345"/>
        <end position="363"/>
    </location>
</feature>
<keyword evidence="6 8" id="KW-1133">Transmembrane helix</keyword>
<keyword evidence="4" id="KW-0997">Cell inner membrane</keyword>
<dbReference type="InterPro" id="IPR036259">
    <property type="entry name" value="MFS_trans_sf"/>
</dbReference>
<dbReference type="GO" id="GO:0030395">
    <property type="term" value="F:lactose binding"/>
    <property type="evidence" value="ECO:0007669"/>
    <property type="project" value="TreeGrafter"/>
</dbReference>
<organism evidence="10 11">
    <name type="scientific">Meiothermus granaticius NBRC 107808</name>
    <dbReference type="NCBI Taxonomy" id="1227551"/>
    <lineage>
        <taxon>Bacteria</taxon>
        <taxon>Thermotogati</taxon>
        <taxon>Deinococcota</taxon>
        <taxon>Deinococci</taxon>
        <taxon>Thermales</taxon>
        <taxon>Thermaceae</taxon>
        <taxon>Meiothermus</taxon>
    </lineage>
</organism>
<dbReference type="AlphaFoldDB" id="A0A399FE07"/>
<dbReference type="InterPro" id="IPR020846">
    <property type="entry name" value="MFS_dom"/>
</dbReference>
<feature type="transmembrane region" description="Helical" evidence="8">
    <location>
        <begin position="112"/>
        <end position="139"/>
    </location>
</feature>
<dbReference type="Gene3D" id="1.20.1250.20">
    <property type="entry name" value="MFS general substrate transporter like domains"/>
    <property type="match status" value="2"/>
</dbReference>
<feature type="transmembrane region" description="Helical" evidence="8">
    <location>
        <begin position="62"/>
        <end position="79"/>
    </location>
</feature>
<keyword evidence="7 8" id="KW-0472">Membrane</keyword>
<feature type="transmembrane region" description="Helical" evidence="8">
    <location>
        <begin position="369"/>
        <end position="388"/>
    </location>
</feature>
<dbReference type="Proteomes" id="UP000266178">
    <property type="component" value="Unassembled WGS sequence"/>
</dbReference>
<evidence type="ECO:0000256" key="2">
    <source>
        <dbReference type="ARBA" id="ARBA00022448"/>
    </source>
</evidence>
<evidence type="ECO:0000256" key="1">
    <source>
        <dbReference type="ARBA" id="ARBA00004429"/>
    </source>
</evidence>
<dbReference type="PANTHER" id="PTHR23522:SF10">
    <property type="entry name" value="3-PHENYLPROPIONIC ACID TRANSPORTER-RELATED"/>
    <property type="match status" value="1"/>
</dbReference>
<keyword evidence="5 8" id="KW-0812">Transmembrane</keyword>
<feature type="transmembrane region" description="Helical" evidence="8">
    <location>
        <begin position="21"/>
        <end position="42"/>
    </location>
</feature>
<name>A0A399FE07_9DEIN</name>
<reference evidence="10 11" key="1">
    <citation type="submission" date="2018-08" db="EMBL/GenBank/DDBJ databases">
        <title>Meiothermus granaticius genome AF-68 sequencing project.</title>
        <authorList>
            <person name="Da Costa M.S."/>
            <person name="Albuquerque L."/>
            <person name="Raposo P."/>
            <person name="Froufe H.J.C."/>
            <person name="Barroso C.S."/>
            <person name="Egas C."/>
        </authorList>
    </citation>
    <scope>NUCLEOTIDE SEQUENCE [LARGE SCALE GENOMIC DNA]</scope>
    <source>
        <strain evidence="10 11">AF-68</strain>
    </source>
</reference>
<dbReference type="InterPro" id="IPR024989">
    <property type="entry name" value="MFS_assoc_dom"/>
</dbReference>
<protein>
    <submittedName>
        <fullName evidence="10">Putative 3-phenylpropionic acid transporter</fullName>
    </submittedName>
</protein>
<evidence type="ECO:0000256" key="4">
    <source>
        <dbReference type="ARBA" id="ARBA00022519"/>
    </source>
</evidence>
<accession>A0A399FE07</accession>
<feature type="domain" description="Major facilitator superfamily (MFS) profile" evidence="9">
    <location>
        <begin position="215"/>
        <end position="400"/>
    </location>
</feature>
<keyword evidence="2" id="KW-0813">Transport</keyword>
<comment type="caution">
    <text evidence="10">The sequence shown here is derived from an EMBL/GenBank/DDBJ whole genome shotgun (WGS) entry which is preliminary data.</text>
</comment>
<evidence type="ECO:0000256" key="7">
    <source>
        <dbReference type="ARBA" id="ARBA00023136"/>
    </source>
</evidence>
<feature type="transmembrane region" description="Helical" evidence="8">
    <location>
        <begin position="86"/>
        <end position="106"/>
    </location>
</feature>
<dbReference type="RefSeq" id="WP_170146389.1">
    <property type="nucleotide sequence ID" value="NZ_BJXM01000002.1"/>
</dbReference>
<evidence type="ECO:0000256" key="5">
    <source>
        <dbReference type="ARBA" id="ARBA00022692"/>
    </source>
</evidence>
<comment type="subcellular location">
    <subcellularLocation>
        <location evidence="1">Cell inner membrane</location>
        <topology evidence="1">Multi-pass membrane protein</topology>
    </subcellularLocation>
</comment>
<dbReference type="EMBL" id="QWLB01000007">
    <property type="protein sequence ID" value="RIH93272.1"/>
    <property type="molecule type" value="Genomic_DNA"/>
</dbReference>
<dbReference type="GO" id="GO:0015528">
    <property type="term" value="F:lactose:proton symporter activity"/>
    <property type="evidence" value="ECO:0007669"/>
    <property type="project" value="TreeGrafter"/>
</dbReference>
<evidence type="ECO:0000256" key="8">
    <source>
        <dbReference type="SAM" id="Phobius"/>
    </source>
</evidence>
<feature type="transmembrane region" description="Helical" evidence="8">
    <location>
        <begin position="151"/>
        <end position="169"/>
    </location>
</feature>
<gene>
    <name evidence="10" type="primary">hcaT</name>
    <name evidence="10" type="ORF">Mgrana_00715</name>
</gene>
<evidence type="ECO:0000256" key="3">
    <source>
        <dbReference type="ARBA" id="ARBA00022475"/>
    </source>
</evidence>
<feature type="transmembrane region" description="Helical" evidence="8">
    <location>
        <begin position="244"/>
        <end position="261"/>
    </location>
</feature>
<keyword evidence="11" id="KW-1185">Reference proteome</keyword>
<feature type="transmembrane region" description="Helical" evidence="8">
    <location>
        <begin position="282"/>
        <end position="299"/>
    </location>
</feature>
<evidence type="ECO:0000259" key="9">
    <source>
        <dbReference type="PROSITE" id="PS50850"/>
    </source>
</evidence>